<dbReference type="AlphaFoldDB" id="A0AA40CD75"/>
<dbReference type="GO" id="GO:0020037">
    <property type="term" value="F:heme binding"/>
    <property type="evidence" value="ECO:0007669"/>
    <property type="project" value="InterPro"/>
</dbReference>
<evidence type="ECO:0000313" key="10">
    <source>
        <dbReference type="Proteomes" id="UP001175000"/>
    </source>
</evidence>
<accession>A0AA40CD75</accession>
<dbReference type="InterPro" id="IPR017972">
    <property type="entry name" value="Cyt_P450_CS"/>
</dbReference>
<comment type="cofactor">
    <cofactor evidence="1 7">
        <name>heme</name>
        <dbReference type="ChEBI" id="CHEBI:30413"/>
    </cofactor>
</comment>
<proteinExistence type="inferred from homology"/>
<evidence type="ECO:0000256" key="7">
    <source>
        <dbReference type="PIRSR" id="PIRSR602403-1"/>
    </source>
</evidence>
<dbReference type="InterPro" id="IPR001128">
    <property type="entry name" value="Cyt_P450"/>
</dbReference>
<gene>
    <name evidence="9" type="ORF">B0T14DRAFT_83589</name>
</gene>
<keyword evidence="5 7" id="KW-0408">Iron</keyword>
<keyword evidence="3 7" id="KW-0349">Heme</keyword>
<evidence type="ECO:0000256" key="2">
    <source>
        <dbReference type="ARBA" id="ARBA00010617"/>
    </source>
</evidence>
<comment type="caution">
    <text evidence="9">The sequence shown here is derived from an EMBL/GenBank/DDBJ whole genome shotgun (WGS) entry which is preliminary data.</text>
</comment>
<evidence type="ECO:0000256" key="8">
    <source>
        <dbReference type="RuleBase" id="RU000461"/>
    </source>
</evidence>
<dbReference type="Proteomes" id="UP001175000">
    <property type="component" value="Unassembled WGS sequence"/>
</dbReference>
<dbReference type="InterPro" id="IPR002403">
    <property type="entry name" value="Cyt_P450_E_grp-IV"/>
</dbReference>
<dbReference type="Gene3D" id="1.10.630.10">
    <property type="entry name" value="Cytochrome P450"/>
    <property type="match status" value="1"/>
</dbReference>
<sequence>MDVLTAAALSFFEVATWAWLSGRSLSLRPLSQLNLIRLLLHFVIHYVTLKFYNIVVYPRFFSPLRNLPGPRDGVPLLGQFPQILTSKSPNEPFRMWSDIWSRAPFIRFLGVGNQETLLINTPEAHKEVFHTCYDSFKKPDFMFRWVGDITGWGLLFSEGEEHKRQRRLLQGLFTVRNLRRIFPVFSDKAEGFAQNLEDSMDEQGRATIDVASAYLMSRLNVTSVTIMGLELDQLGARDPDWDFVSCYRRIFHPERIAGMLILINAMIPIRRLLPVKAFSEHTRSMAEARGIVTECVRQRIRDVERAAEKGETFQSTIGSGCSDLLTMLVEENQRRRPGSVDQLAEQELVDQTLTFVVGSHATTNSALVWASYILARSSRIQDKLRAEILDAKARKGCETLQWEDIDRLSYLNNFVREILRIYTPTVTSYRESITDLTLCGTFVPKGTLFYFAMNVASCSKAIWGDDAELCVPERWDNLNVEASDPYAFQTFSQGPRICIGKTFAMMNIKTFLVEMVQRFRFVQSPQMEGWGEQAPELQCPTFTYVPKGRLEVVFERI</sequence>
<dbReference type="Pfam" id="PF00067">
    <property type="entry name" value="p450"/>
    <property type="match status" value="1"/>
</dbReference>
<dbReference type="EMBL" id="JAULSU010000001">
    <property type="protein sequence ID" value="KAK0633890.1"/>
    <property type="molecule type" value="Genomic_DNA"/>
</dbReference>
<name>A0AA40CD75_9PEZI</name>
<evidence type="ECO:0000313" key="9">
    <source>
        <dbReference type="EMBL" id="KAK0633890.1"/>
    </source>
</evidence>
<dbReference type="GO" id="GO:0005506">
    <property type="term" value="F:iron ion binding"/>
    <property type="evidence" value="ECO:0007669"/>
    <property type="project" value="InterPro"/>
</dbReference>
<dbReference type="PROSITE" id="PS00086">
    <property type="entry name" value="CYTOCHROME_P450"/>
    <property type="match status" value="1"/>
</dbReference>
<dbReference type="PANTHER" id="PTHR24305">
    <property type="entry name" value="CYTOCHROME P450"/>
    <property type="match status" value="1"/>
</dbReference>
<dbReference type="PANTHER" id="PTHR24305:SF166">
    <property type="entry name" value="CYTOCHROME P450 12A4, MITOCHONDRIAL-RELATED"/>
    <property type="match status" value="1"/>
</dbReference>
<keyword evidence="10" id="KW-1185">Reference proteome</keyword>
<evidence type="ECO:0000256" key="5">
    <source>
        <dbReference type="ARBA" id="ARBA00023004"/>
    </source>
</evidence>
<dbReference type="PRINTS" id="PR00465">
    <property type="entry name" value="EP450IV"/>
</dbReference>
<organism evidence="9 10">
    <name type="scientific">Immersiella caudata</name>
    <dbReference type="NCBI Taxonomy" id="314043"/>
    <lineage>
        <taxon>Eukaryota</taxon>
        <taxon>Fungi</taxon>
        <taxon>Dikarya</taxon>
        <taxon>Ascomycota</taxon>
        <taxon>Pezizomycotina</taxon>
        <taxon>Sordariomycetes</taxon>
        <taxon>Sordariomycetidae</taxon>
        <taxon>Sordariales</taxon>
        <taxon>Lasiosphaeriaceae</taxon>
        <taxon>Immersiella</taxon>
    </lineage>
</organism>
<dbReference type="SUPFAM" id="SSF48264">
    <property type="entry name" value="Cytochrome P450"/>
    <property type="match status" value="1"/>
</dbReference>
<feature type="binding site" description="axial binding residue" evidence="7">
    <location>
        <position position="498"/>
    </location>
    <ligand>
        <name>heme</name>
        <dbReference type="ChEBI" id="CHEBI:30413"/>
    </ligand>
    <ligandPart>
        <name>Fe</name>
        <dbReference type="ChEBI" id="CHEBI:18248"/>
    </ligandPart>
</feature>
<dbReference type="PRINTS" id="PR00385">
    <property type="entry name" value="P450"/>
</dbReference>
<dbReference type="InterPro" id="IPR050121">
    <property type="entry name" value="Cytochrome_P450_monoxygenase"/>
</dbReference>
<dbReference type="InterPro" id="IPR036396">
    <property type="entry name" value="Cyt_P450_sf"/>
</dbReference>
<dbReference type="GO" id="GO:0004497">
    <property type="term" value="F:monooxygenase activity"/>
    <property type="evidence" value="ECO:0007669"/>
    <property type="project" value="UniProtKB-KW"/>
</dbReference>
<keyword evidence="8" id="KW-0560">Oxidoreductase</keyword>
<keyword evidence="4 7" id="KW-0479">Metal-binding</keyword>
<keyword evidence="6 8" id="KW-0503">Monooxygenase</keyword>
<evidence type="ECO:0000256" key="6">
    <source>
        <dbReference type="ARBA" id="ARBA00023033"/>
    </source>
</evidence>
<evidence type="ECO:0000256" key="1">
    <source>
        <dbReference type="ARBA" id="ARBA00001971"/>
    </source>
</evidence>
<dbReference type="GO" id="GO:0016705">
    <property type="term" value="F:oxidoreductase activity, acting on paired donors, with incorporation or reduction of molecular oxygen"/>
    <property type="evidence" value="ECO:0007669"/>
    <property type="project" value="InterPro"/>
</dbReference>
<reference evidence="9" key="1">
    <citation type="submission" date="2023-06" db="EMBL/GenBank/DDBJ databases">
        <title>Genome-scale phylogeny and comparative genomics of the fungal order Sordariales.</title>
        <authorList>
            <consortium name="Lawrence Berkeley National Laboratory"/>
            <person name="Hensen N."/>
            <person name="Bonometti L."/>
            <person name="Westerberg I."/>
            <person name="Brannstrom I.O."/>
            <person name="Guillou S."/>
            <person name="Cros-Aarteil S."/>
            <person name="Calhoun S."/>
            <person name="Haridas S."/>
            <person name="Kuo A."/>
            <person name="Mondo S."/>
            <person name="Pangilinan J."/>
            <person name="Riley R."/>
            <person name="Labutti K."/>
            <person name="Andreopoulos B."/>
            <person name="Lipzen A."/>
            <person name="Chen C."/>
            <person name="Yanf M."/>
            <person name="Daum C."/>
            <person name="Ng V."/>
            <person name="Clum A."/>
            <person name="Steindorff A."/>
            <person name="Ohm R."/>
            <person name="Martin F."/>
            <person name="Silar P."/>
            <person name="Natvig D."/>
            <person name="Lalanne C."/>
            <person name="Gautier V."/>
            <person name="Ament-Velasquez S.L."/>
            <person name="Kruys A."/>
            <person name="Hutchinson M.I."/>
            <person name="Powell A.J."/>
            <person name="Barry K."/>
            <person name="Miller A.N."/>
            <person name="Grigoriev I.V."/>
            <person name="Debuchy R."/>
            <person name="Gladieux P."/>
            <person name="Thoren M.H."/>
            <person name="Johannesson H."/>
        </authorList>
    </citation>
    <scope>NUCLEOTIDE SEQUENCE</scope>
    <source>
        <strain evidence="9">CBS 606.72</strain>
    </source>
</reference>
<protein>
    <submittedName>
        <fullName evidence="9">Cytochrome P450 3A5</fullName>
    </submittedName>
</protein>
<evidence type="ECO:0000256" key="3">
    <source>
        <dbReference type="ARBA" id="ARBA00022617"/>
    </source>
</evidence>
<comment type="similarity">
    <text evidence="2 8">Belongs to the cytochrome P450 family.</text>
</comment>
<evidence type="ECO:0000256" key="4">
    <source>
        <dbReference type="ARBA" id="ARBA00022723"/>
    </source>
</evidence>